<feature type="chain" id="PRO_5046335028" description="PBP domain-containing protein" evidence="3">
    <location>
        <begin position="25"/>
        <end position="785"/>
    </location>
</feature>
<proteinExistence type="predicted"/>
<accession>A0ABP3E2V1</accession>
<keyword evidence="2" id="KW-0472">Membrane</keyword>
<reference evidence="5" key="1">
    <citation type="journal article" date="2019" name="Int. J. Syst. Evol. Microbiol.">
        <title>The Global Catalogue of Microorganisms (GCM) 10K type strain sequencing project: providing services to taxonomists for standard genome sequencing and annotation.</title>
        <authorList>
            <consortium name="The Broad Institute Genomics Platform"/>
            <consortium name="The Broad Institute Genome Sequencing Center for Infectious Disease"/>
            <person name="Wu L."/>
            <person name="Ma J."/>
        </authorList>
    </citation>
    <scope>NUCLEOTIDE SEQUENCE [LARGE SCALE GENOMIC DNA]</scope>
    <source>
        <strain evidence="5">JCM 3380</strain>
    </source>
</reference>
<evidence type="ECO:0000256" key="2">
    <source>
        <dbReference type="SAM" id="Phobius"/>
    </source>
</evidence>
<keyword evidence="2" id="KW-1133">Transmembrane helix</keyword>
<dbReference type="SUPFAM" id="SSF53850">
    <property type="entry name" value="Periplasmic binding protein-like II"/>
    <property type="match status" value="1"/>
</dbReference>
<sequence length="785" mass="82700">MRRLLLAALLVLTGVAVWPPAATARNDPPQTDSAQTVSGSGEFADLKITVSQTRGLINQTVRVSWTGGTETGPVGRFATHYLQVMQCWGDDPAGPTREQCQFGGLDAQSGLGLGDYTKSRQIRYHNPRDPAETGEPPADGAAYAPFRPVTGEPTTSFGKYFDGGTTNEVPFAKTRRDGTGDLDFEVQTALEAYGLGCGAVRADGPDQGKPRHCWLVVVPRGDTEVNGRKPGVDHTSSNLDSSPLSATNWKNRIQVRLEFQPVGRACPIGVEERSLTGHEFVADAVARWQPALCAGGGTVFGFTQVPDGIARDQLAGADPGMVLLSEPQSPDQATRPVVYAPVAVSGFAVAFVLERQSRGPEVEPDPAVWGRDGQLMTELKLTPRLVAKLLTQSYRDVVPGGPDHLKGNPRRLNEDPEFLDLNPEYRAYGVLMNALDILSPSTDLDAVTALWTWIDADPDARAFLNGAPDPHGMVVNRNYRGLALPVPNFPKQDLTCVDLPKIGPECALLLRPLAADLHEAGRAISRGDTLGKTPNGLPDPADPAKPGYSRVPRQPIGERSLLAVVDTATAARYGLPTAKLRNAAGNFVAPDDAGLAAALNELTPTAVPGVRRANPKATGSGAYPLPNVTYAAIAPSTVDKKRGAEYAEFLRYATGPGQTRGEAAGRLPLGYLPLPDPMRKQAADAATVVERDAGKPLPTEAAEAVARPTTATTRPTQAPASAPPPPPAAPAPTPTSATPVAEVRATPALPVTWALRYLLAGLLVAGGVATAAGPVLLRLGGRPPG</sequence>
<feature type="signal peptide" evidence="3">
    <location>
        <begin position="1"/>
        <end position="24"/>
    </location>
</feature>
<feature type="region of interest" description="Disordered" evidence="1">
    <location>
        <begin position="125"/>
        <end position="146"/>
    </location>
</feature>
<feature type="compositionally biased region" description="Low complexity" evidence="1">
    <location>
        <begin position="698"/>
        <end position="720"/>
    </location>
</feature>
<evidence type="ECO:0000313" key="5">
    <source>
        <dbReference type="Proteomes" id="UP001500416"/>
    </source>
</evidence>
<protein>
    <recommendedName>
        <fullName evidence="6">PBP domain-containing protein</fullName>
    </recommendedName>
</protein>
<feature type="compositionally biased region" description="Pro residues" evidence="1">
    <location>
        <begin position="721"/>
        <end position="733"/>
    </location>
</feature>
<gene>
    <name evidence="4" type="ORF">GCM10010492_54390</name>
</gene>
<comment type="caution">
    <text evidence="4">The sequence shown here is derived from an EMBL/GenBank/DDBJ whole genome shotgun (WGS) entry which is preliminary data.</text>
</comment>
<keyword evidence="2" id="KW-0812">Transmembrane</keyword>
<feature type="region of interest" description="Disordered" evidence="1">
    <location>
        <begin position="692"/>
        <end position="739"/>
    </location>
</feature>
<dbReference type="Proteomes" id="UP001500416">
    <property type="component" value="Unassembled WGS sequence"/>
</dbReference>
<evidence type="ECO:0000256" key="1">
    <source>
        <dbReference type="SAM" id="MobiDB-lite"/>
    </source>
</evidence>
<feature type="region of interest" description="Disordered" evidence="1">
    <location>
        <begin position="525"/>
        <end position="553"/>
    </location>
</feature>
<feature type="transmembrane region" description="Helical" evidence="2">
    <location>
        <begin position="753"/>
        <end position="777"/>
    </location>
</feature>
<keyword evidence="5" id="KW-1185">Reference proteome</keyword>
<organism evidence="4 5">
    <name type="scientific">Saccharothrix mutabilis subsp. mutabilis</name>
    <dbReference type="NCBI Taxonomy" id="66855"/>
    <lineage>
        <taxon>Bacteria</taxon>
        <taxon>Bacillati</taxon>
        <taxon>Actinomycetota</taxon>
        <taxon>Actinomycetes</taxon>
        <taxon>Pseudonocardiales</taxon>
        <taxon>Pseudonocardiaceae</taxon>
        <taxon>Saccharothrix</taxon>
    </lineage>
</organism>
<dbReference type="RefSeq" id="WP_343936746.1">
    <property type="nucleotide sequence ID" value="NZ_BAAABU010000015.1"/>
</dbReference>
<evidence type="ECO:0000313" key="4">
    <source>
        <dbReference type="EMBL" id="GAA0247781.1"/>
    </source>
</evidence>
<dbReference type="Gene3D" id="3.40.190.10">
    <property type="entry name" value="Periplasmic binding protein-like II"/>
    <property type="match status" value="2"/>
</dbReference>
<name>A0ABP3E2V1_9PSEU</name>
<keyword evidence="3" id="KW-0732">Signal</keyword>
<evidence type="ECO:0008006" key="6">
    <source>
        <dbReference type="Google" id="ProtNLM"/>
    </source>
</evidence>
<dbReference type="EMBL" id="BAAABU010000015">
    <property type="protein sequence ID" value="GAA0247781.1"/>
    <property type="molecule type" value="Genomic_DNA"/>
</dbReference>
<evidence type="ECO:0000256" key="3">
    <source>
        <dbReference type="SAM" id="SignalP"/>
    </source>
</evidence>